<dbReference type="EMBL" id="CAFABE010000132">
    <property type="protein sequence ID" value="CAB4834566.1"/>
    <property type="molecule type" value="Genomic_DNA"/>
</dbReference>
<dbReference type="PANTHER" id="PTHR33789">
    <property type="entry name" value="LACHRYMATORY-FACTOR SYNTHASE"/>
    <property type="match status" value="1"/>
</dbReference>
<dbReference type="CDD" id="cd07821">
    <property type="entry name" value="PYR_PYL_RCAR_like"/>
    <property type="match status" value="1"/>
</dbReference>
<proteinExistence type="predicted"/>
<dbReference type="Pfam" id="PF10604">
    <property type="entry name" value="Polyketide_cyc2"/>
    <property type="match status" value="1"/>
</dbReference>
<name>A0A6J7ANR0_9ZZZZ</name>
<evidence type="ECO:0000313" key="3">
    <source>
        <dbReference type="EMBL" id="CAB5021220.1"/>
    </source>
</evidence>
<evidence type="ECO:0000313" key="2">
    <source>
        <dbReference type="EMBL" id="CAB4879269.1"/>
    </source>
</evidence>
<dbReference type="SUPFAM" id="SSF55961">
    <property type="entry name" value="Bet v1-like"/>
    <property type="match status" value="1"/>
</dbReference>
<dbReference type="AlphaFoldDB" id="A0A6J7ANR0"/>
<dbReference type="EMBL" id="CAFBPM010000007">
    <property type="protein sequence ID" value="CAB5021220.1"/>
    <property type="molecule type" value="Genomic_DNA"/>
</dbReference>
<sequence length="128" mass="13804">MASGSVECELTASADTAWDAVGDFAGVDKIFPDLESLEIEGDDRILGMFGMKIRERLIERDDAQRRLVYSIVDGVPIDSHSGTITVEAVGEGSKVTWAYEVTPDEMADILGGTYGGALEQLKKYLGEA</sequence>
<dbReference type="InterPro" id="IPR053249">
    <property type="entry name" value="LFS"/>
</dbReference>
<organism evidence="1">
    <name type="scientific">freshwater metagenome</name>
    <dbReference type="NCBI Taxonomy" id="449393"/>
    <lineage>
        <taxon>unclassified sequences</taxon>
        <taxon>metagenomes</taxon>
        <taxon>ecological metagenomes</taxon>
    </lineage>
</organism>
<protein>
    <submittedName>
        <fullName evidence="1">Unannotated protein</fullName>
    </submittedName>
</protein>
<gene>
    <name evidence="1" type="ORF">UFOPK3164_01697</name>
    <name evidence="2" type="ORF">UFOPK3427_01367</name>
    <name evidence="3" type="ORF">UFOPK4112_00934</name>
</gene>
<dbReference type="Gene3D" id="3.30.530.20">
    <property type="match status" value="1"/>
</dbReference>
<reference evidence="1" key="1">
    <citation type="submission" date="2020-05" db="EMBL/GenBank/DDBJ databases">
        <authorList>
            <person name="Chiriac C."/>
            <person name="Salcher M."/>
            <person name="Ghai R."/>
            <person name="Kavagutti S V."/>
        </authorList>
    </citation>
    <scope>NUCLEOTIDE SEQUENCE</scope>
</reference>
<evidence type="ECO:0000313" key="1">
    <source>
        <dbReference type="EMBL" id="CAB4834566.1"/>
    </source>
</evidence>
<accession>A0A6J7ANR0</accession>
<dbReference type="InterPro" id="IPR023393">
    <property type="entry name" value="START-like_dom_sf"/>
</dbReference>
<dbReference type="EMBL" id="CAFBLT010000001">
    <property type="protein sequence ID" value="CAB4879269.1"/>
    <property type="molecule type" value="Genomic_DNA"/>
</dbReference>
<dbReference type="InterPro" id="IPR019587">
    <property type="entry name" value="Polyketide_cyclase/dehydratase"/>
</dbReference>
<dbReference type="PANTHER" id="PTHR33789:SF5">
    <property type="entry name" value="BET V I_MAJOR LATEX PROTEIN DOMAIN-CONTAINING PROTEIN"/>
    <property type="match status" value="1"/>
</dbReference>